<evidence type="ECO:0000256" key="3">
    <source>
        <dbReference type="ARBA" id="ARBA00012736"/>
    </source>
</evidence>
<dbReference type="PANTHER" id="PTHR31884:SF9">
    <property type="entry name" value="ENDOPOLYGALACTURONASE D-RELATED"/>
    <property type="match status" value="1"/>
</dbReference>
<dbReference type="InterPro" id="IPR050434">
    <property type="entry name" value="Glycosyl_hydrlase_28"/>
</dbReference>
<accession>A0A088BZH2</accession>
<dbReference type="GO" id="GO:0045490">
    <property type="term" value="P:pectin catabolic process"/>
    <property type="evidence" value="ECO:0007669"/>
    <property type="project" value="TreeGrafter"/>
</dbReference>
<dbReference type="InterPro" id="IPR012334">
    <property type="entry name" value="Pectin_lyas_fold"/>
</dbReference>
<sequence length="353" mass="38104">MSYTKFLIVAFISTVSANNNCTITEFAQVAEIVKECSNIVINDLVVPAYSTLLLNLKNGSRVTFTGNVLFEVGYWEGPLLEISGDGVEVQGNAGHIINAQGEKYWDGQGGSGGVTKPRFVVISTTGGSVLRNIYLLNCVYFCVGIHASDLTLSGWTIDAVAGNTRGGLNTDGFGIGNGQNILIENSVIMNQDDCVVVNSGSDMVFRNLECYGSHGLSFSIGDSHNDDAAANTIKNITFSDCLVANGLYGIHVKTKKGTGVLTDVTYENIRLSGITEDGIYINQDYGDIGNYSREIEITNLKMSNIYGSVQGVLTRPVHIVCSNDKCQNWTWSNINILGGGKNYCNFQPTEFIC</sequence>
<evidence type="ECO:0000313" key="15">
    <source>
        <dbReference type="EMBL" id="AHJ09936.1"/>
    </source>
</evidence>
<comment type="subcellular location">
    <subcellularLocation>
        <location evidence="1">Secreted</location>
    </subcellularLocation>
</comment>
<evidence type="ECO:0000256" key="8">
    <source>
        <dbReference type="ARBA" id="ARBA00023157"/>
    </source>
</evidence>
<dbReference type="EMBL" id="KF724638">
    <property type="protein sequence ID" value="AHJ09936.1"/>
    <property type="molecule type" value="mRNA"/>
</dbReference>
<protein>
    <recommendedName>
        <fullName evidence="3">endo-polygalacturonase</fullName>
        <ecNumber evidence="3">3.2.1.15</ecNumber>
    </recommendedName>
</protein>
<dbReference type="InterPro" id="IPR011050">
    <property type="entry name" value="Pectin_lyase_fold/virulence"/>
</dbReference>
<keyword evidence="8" id="KW-1015">Disulfide bond</keyword>
<keyword evidence="4" id="KW-0964">Secreted</keyword>
<evidence type="ECO:0000256" key="13">
    <source>
        <dbReference type="RuleBase" id="RU361169"/>
    </source>
</evidence>
<evidence type="ECO:0000256" key="6">
    <source>
        <dbReference type="ARBA" id="ARBA00022737"/>
    </source>
</evidence>
<gene>
    <name evidence="15" type="primary">gh28-10</name>
</gene>
<dbReference type="Gene3D" id="2.160.20.10">
    <property type="entry name" value="Single-stranded right-handed beta-helix, Pectin lyase-like"/>
    <property type="match status" value="1"/>
</dbReference>
<evidence type="ECO:0000256" key="10">
    <source>
        <dbReference type="ARBA" id="ARBA00023295"/>
    </source>
</evidence>
<keyword evidence="7 13" id="KW-0378">Hydrolase</keyword>
<evidence type="ECO:0000256" key="4">
    <source>
        <dbReference type="ARBA" id="ARBA00022525"/>
    </source>
</evidence>
<dbReference type="GO" id="GO:0005576">
    <property type="term" value="C:extracellular region"/>
    <property type="evidence" value="ECO:0007669"/>
    <property type="project" value="UniProtKB-SubCell"/>
</dbReference>
<dbReference type="SUPFAM" id="SSF51126">
    <property type="entry name" value="Pectin lyase-like"/>
    <property type="match status" value="1"/>
</dbReference>
<dbReference type="AlphaFoldDB" id="A0A088BZH2"/>
<feature type="signal peptide" evidence="14">
    <location>
        <begin position="1"/>
        <end position="17"/>
    </location>
</feature>
<keyword evidence="11" id="KW-0961">Cell wall biogenesis/degradation</keyword>
<organism evidence="15">
    <name type="scientific">Diabrotica virgifera virgifera</name>
    <name type="common">western corn rootworm</name>
    <dbReference type="NCBI Taxonomy" id="50390"/>
    <lineage>
        <taxon>Eukaryota</taxon>
        <taxon>Metazoa</taxon>
        <taxon>Ecdysozoa</taxon>
        <taxon>Arthropoda</taxon>
        <taxon>Hexapoda</taxon>
        <taxon>Insecta</taxon>
        <taxon>Pterygota</taxon>
        <taxon>Neoptera</taxon>
        <taxon>Endopterygota</taxon>
        <taxon>Coleoptera</taxon>
        <taxon>Polyphaga</taxon>
        <taxon>Cucujiformia</taxon>
        <taxon>Chrysomeloidea</taxon>
        <taxon>Chrysomelidae</taxon>
        <taxon>Galerucinae</taxon>
        <taxon>Diabroticina</taxon>
        <taxon>Diabroticites</taxon>
        <taxon>Diabrotica</taxon>
    </lineage>
</organism>
<keyword evidence="5 14" id="KW-0732">Signal</keyword>
<evidence type="ECO:0000256" key="2">
    <source>
        <dbReference type="ARBA" id="ARBA00008834"/>
    </source>
</evidence>
<feature type="chain" id="PRO_5001836425" description="endo-polygalacturonase" evidence="14">
    <location>
        <begin position="18"/>
        <end position="353"/>
    </location>
</feature>
<dbReference type="GO" id="GO:0004650">
    <property type="term" value="F:polygalacturonase activity"/>
    <property type="evidence" value="ECO:0007669"/>
    <property type="project" value="UniProtKB-EC"/>
</dbReference>
<dbReference type="Pfam" id="PF00295">
    <property type="entry name" value="Glyco_hydro_28"/>
    <property type="match status" value="1"/>
</dbReference>
<dbReference type="InterPro" id="IPR006626">
    <property type="entry name" value="PbH1"/>
</dbReference>
<comment type="similarity">
    <text evidence="2 13">Belongs to the glycosyl hydrolase 28 family.</text>
</comment>
<evidence type="ECO:0000256" key="5">
    <source>
        <dbReference type="ARBA" id="ARBA00022729"/>
    </source>
</evidence>
<evidence type="ECO:0000256" key="9">
    <source>
        <dbReference type="ARBA" id="ARBA00023180"/>
    </source>
</evidence>
<keyword evidence="9" id="KW-0325">Glycoprotein</keyword>
<dbReference type="PANTHER" id="PTHR31884">
    <property type="entry name" value="POLYGALACTURONASE"/>
    <property type="match status" value="1"/>
</dbReference>
<dbReference type="GO" id="GO:0071555">
    <property type="term" value="P:cell wall organization"/>
    <property type="evidence" value="ECO:0007669"/>
    <property type="project" value="UniProtKB-KW"/>
</dbReference>
<name>A0A088BZH2_DIAVI</name>
<keyword evidence="6" id="KW-0677">Repeat</keyword>
<evidence type="ECO:0000256" key="12">
    <source>
        <dbReference type="ARBA" id="ARBA00034074"/>
    </source>
</evidence>
<comment type="catalytic activity">
    <reaction evidence="12">
        <text>(1,4-alpha-D-galacturonosyl)n+m + H2O = (1,4-alpha-D-galacturonosyl)n + (1,4-alpha-D-galacturonosyl)m.</text>
        <dbReference type="EC" id="3.2.1.15"/>
    </reaction>
</comment>
<proteinExistence type="evidence at transcript level"/>
<dbReference type="InterPro" id="IPR000743">
    <property type="entry name" value="Glyco_hydro_28"/>
</dbReference>
<evidence type="ECO:0000256" key="7">
    <source>
        <dbReference type="ARBA" id="ARBA00022801"/>
    </source>
</evidence>
<evidence type="ECO:0000256" key="14">
    <source>
        <dbReference type="SAM" id="SignalP"/>
    </source>
</evidence>
<keyword evidence="10 13" id="KW-0326">Glycosidase</keyword>
<evidence type="ECO:0000256" key="11">
    <source>
        <dbReference type="ARBA" id="ARBA00023316"/>
    </source>
</evidence>
<dbReference type="EC" id="3.2.1.15" evidence="3"/>
<dbReference type="SMART" id="SM00710">
    <property type="entry name" value="PbH1"/>
    <property type="match status" value="5"/>
</dbReference>
<evidence type="ECO:0000256" key="1">
    <source>
        <dbReference type="ARBA" id="ARBA00004613"/>
    </source>
</evidence>
<reference evidence="15" key="1">
    <citation type="journal article" date="2014" name="Insect Biochem. Mol. Biol.">
        <title>Horizontal gene transfer and functional diversification of plant cell wall degrading polygalacturonases: Key events in the evolution of herbivory in beetles.</title>
        <authorList>
            <person name="Kirsch R."/>
            <person name="Gramzow L."/>
            <person name="Theissen G."/>
            <person name="Siegfried B.D."/>
            <person name="Ffrench-Constant R.H."/>
            <person name="Heckel D.G."/>
            <person name="Pauchet Y."/>
        </authorList>
    </citation>
    <scope>NUCLEOTIDE SEQUENCE</scope>
    <source>
        <tissue evidence="15">Midgut</tissue>
    </source>
</reference>